<evidence type="ECO:0000256" key="2">
    <source>
        <dbReference type="ARBA" id="ARBA00022553"/>
    </source>
</evidence>
<dbReference type="KEGG" id="lth:KLTH0E08272g"/>
<feature type="domain" description="Transcription factor tau subunit sfc3/Tfc3 C-terminal" evidence="8">
    <location>
        <begin position="742"/>
        <end position="1115"/>
    </location>
</feature>
<keyword evidence="4" id="KW-0804">Transcription</keyword>
<dbReference type="Pfam" id="PF20222">
    <property type="entry name" value="DUF6581"/>
    <property type="match status" value="1"/>
</dbReference>
<dbReference type="OrthoDB" id="68020at2759"/>
<evidence type="ECO:0000256" key="5">
    <source>
        <dbReference type="ARBA" id="ARBA00023242"/>
    </source>
</evidence>
<keyword evidence="5" id="KW-0539">Nucleus</keyword>
<evidence type="ECO:0000259" key="7">
    <source>
        <dbReference type="Pfam" id="PF04182"/>
    </source>
</evidence>
<dbReference type="eggNOG" id="ENOG502QVPM">
    <property type="taxonomic scope" value="Eukaryota"/>
</dbReference>
<dbReference type="PANTHER" id="PTHR15180:SF1">
    <property type="entry name" value="GENERAL TRANSCRIPTION FACTOR 3C POLYPEPTIDE 1"/>
    <property type="match status" value="1"/>
</dbReference>
<keyword evidence="11" id="KW-1185">Reference proteome</keyword>
<feature type="compositionally biased region" description="Basic residues" evidence="6">
    <location>
        <begin position="690"/>
        <end position="706"/>
    </location>
</feature>
<dbReference type="Proteomes" id="UP000002036">
    <property type="component" value="Chromosome E"/>
</dbReference>
<dbReference type="HOGENOM" id="CLU_005481_0_0_1"/>
<dbReference type="InterPro" id="IPR007309">
    <property type="entry name" value="TFIIIC_Bblock-bd"/>
</dbReference>
<sequence>MALLAPDELVQRLCEEIAYNGGKITLGGFWDLVTELTNKPDERMKLFILRCFDSHPETAITKEGEVLEVSNYNDFYEDVQGVKCTISEDRLYMFLTGYRKKECLVGGLAFDLLVEIAKTKEKGINTMDLAQVTSQDPRSITGRIKKLGNLVSGVQTIYKGHVVKNLKFFRFVDGKEPSKSYTSMRDSLPKIVDVVKNSKNGVRQLIDLKRELKFDKDKRLSKSFIAAISSLDEMGYLKKVLVVSPSSPTVKIRCVKFLRDYVPEDRSANDFEDETDGGEDTDGKPTAESVMGEEDDENEIYGNENATQALQERNLVVEDEMKPERRTFLLNRFFPFQNQTFALVDNHGKTGLSSMQAVNLISGSDYKRSFTKCSEYYIETVGKDDDVGNGFGLVRAYDFEGKKKFYRLFTKSHFQNMVSAQRPESEGVFRPLKGQHATLQELSLKNFSPLSNTIRFIHTEGSDRFFWNGDLKVPANQNAAPRGRKRKQLKTEVNDNGTVKKVKQEIQGALEGPLDEGSRPGATSSLEKAGVTVSEGGEAEKQKAILNIGGFSAGSLKSLQRQRAILEAVKRNGGVTFFRDQFFDDVTKLMESKTTLDKKTIRGDVELLRATQKLVLKVDQSSGRRLMCLPNVSSEEISKFLVNEKDSKKSYFRDVIQNTDIYFFDQTQRDRFHRGKKSAERIKNFEHRSNSGRRTKASRPSKKPVKKLNAGLDDSSTNRQSLVENNMAQYKSGDSVHSPRYNVGTKAGVRALIMSAVITKSLRGQIMWDLITKLFPNNSISNLKKQWTARRIRMGHGGWKGLLEKWRKVIVDAMKDERVTMEDVEQLELPKLVELWENSDQERSKQSITLFKSHEENLRNLTIVKEPSSSACANNPDQSSMVQRETGLLRKCYTYVARDKELSFPVDDELRAIIRSILIDKSARDLEGIKLLERFSRDEVDKTILEMAKEKQVLFIGQSKLQLSDSVLDFLNKKGDDAFLKSAVNYRAQLFIFLNDQKGVLLNEEIKNHAALVLIDLMNSNKIGIAEVPLLPQEIQMHYSTRKYEVGALTPPLLITKTTVELPFKGHGPIPVGEPHSRIWVDSEGCIRKEIWRKVVALVLQEICFNPGITLRRLAGKNSQLLSMSEISEVITWCMKEKLVSKLAFEGLNIEGSWYSAF</sequence>
<gene>
    <name evidence="10" type="ordered locus">KLTH0E08272g</name>
</gene>
<dbReference type="Pfam" id="PF04182">
    <property type="entry name" value="B-block_TFIIIC"/>
    <property type="match status" value="1"/>
</dbReference>
<evidence type="ECO:0000259" key="8">
    <source>
        <dbReference type="Pfam" id="PF20222"/>
    </source>
</evidence>
<name>C5DHY9_LACTC</name>
<evidence type="ECO:0000259" key="9">
    <source>
        <dbReference type="Pfam" id="PF21552"/>
    </source>
</evidence>
<dbReference type="OMA" id="MSSMIQR"/>
<dbReference type="CDD" id="cd16169">
    <property type="entry name" value="Tau138_eWH"/>
    <property type="match status" value="1"/>
</dbReference>
<dbReference type="InParanoid" id="C5DHY9"/>
<dbReference type="FunCoup" id="C5DHY9">
    <property type="interactions" value="37"/>
</dbReference>
<dbReference type="Pfam" id="PF21552">
    <property type="entry name" value="WHD_TFC3"/>
    <property type="match status" value="1"/>
</dbReference>
<dbReference type="AlphaFoldDB" id="C5DHY9"/>
<dbReference type="InterPro" id="IPR046488">
    <property type="entry name" value="Sfc3/Tfc3_C"/>
</dbReference>
<dbReference type="GO" id="GO:0000127">
    <property type="term" value="C:transcription factor TFIIIC complex"/>
    <property type="evidence" value="ECO:0007669"/>
    <property type="project" value="InterPro"/>
</dbReference>
<keyword evidence="2" id="KW-0597">Phosphoprotein</keyword>
<organism evidence="10 11">
    <name type="scientific">Lachancea thermotolerans (strain ATCC 56472 / CBS 6340 / NRRL Y-8284)</name>
    <name type="common">Yeast</name>
    <name type="synonym">Kluyveromyces thermotolerans</name>
    <dbReference type="NCBI Taxonomy" id="559295"/>
    <lineage>
        <taxon>Eukaryota</taxon>
        <taxon>Fungi</taxon>
        <taxon>Dikarya</taxon>
        <taxon>Ascomycota</taxon>
        <taxon>Saccharomycotina</taxon>
        <taxon>Saccharomycetes</taxon>
        <taxon>Saccharomycetales</taxon>
        <taxon>Saccharomycetaceae</taxon>
        <taxon>Lachancea</taxon>
    </lineage>
</organism>
<dbReference type="InterPro" id="IPR035625">
    <property type="entry name" value="Tfc3-like_eWH"/>
</dbReference>
<dbReference type="InterPro" id="IPR044210">
    <property type="entry name" value="Tfc3-like"/>
</dbReference>
<dbReference type="GO" id="GO:0006384">
    <property type="term" value="P:transcription initiation at RNA polymerase III promoter"/>
    <property type="evidence" value="ECO:0007669"/>
    <property type="project" value="InterPro"/>
</dbReference>
<feature type="domain" description="B-block binding subunit of TFIIIC" evidence="7">
    <location>
        <begin position="107"/>
        <end position="172"/>
    </location>
</feature>
<evidence type="ECO:0000256" key="4">
    <source>
        <dbReference type="ARBA" id="ARBA00023163"/>
    </source>
</evidence>
<dbReference type="STRING" id="559295.C5DHY9"/>
<dbReference type="PANTHER" id="PTHR15180">
    <property type="entry name" value="GENERAL TRANSCRIPTION FACTOR 3C POLYPEPTIDE 1"/>
    <property type="match status" value="1"/>
</dbReference>
<dbReference type="InterPro" id="IPR049543">
    <property type="entry name" value="WHD_TFC3"/>
</dbReference>
<evidence type="ECO:0000256" key="6">
    <source>
        <dbReference type="SAM" id="MobiDB-lite"/>
    </source>
</evidence>
<dbReference type="GO" id="GO:0042791">
    <property type="term" value="P:5S class rRNA transcription by RNA polymerase III"/>
    <property type="evidence" value="ECO:0007669"/>
    <property type="project" value="TreeGrafter"/>
</dbReference>
<protein>
    <submittedName>
        <fullName evidence="10">KLTH0E08272p</fullName>
    </submittedName>
</protein>
<evidence type="ECO:0000313" key="10">
    <source>
        <dbReference type="EMBL" id="CAR23400.1"/>
    </source>
</evidence>
<evidence type="ECO:0000313" key="11">
    <source>
        <dbReference type="Proteomes" id="UP000002036"/>
    </source>
</evidence>
<evidence type="ECO:0000256" key="1">
    <source>
        <dbReference type="ARBA" id="ARBA00004123"/>
    </source>
</evidence>
<proteinExistence type="predicted"/>
<evidence type="ECO:0000256" key="3">
    <source>
        <dbReference type="ARBA" id="ARBA00023125"/>
    </source>
</evidence>
<dbReference type="GO" id="GO:0003677">
    <property type="term" value="F:DNA binding"/>
    <property type="evidence" value="ECO:0007669"/>
    <property type="project" value="UniProtKB-KW"/>
</dbReference>
<feature type="region of interest" description="Disordered" evidence="6">
    <location>
        <begin position="685"/>
        <end position="719"/>
    </location>
</feature>
<accession>C5DHY9</accession>
<comment type="subcellular location">
    <subcellularLocation>
        <location evidence="1">Nucleus</location>
    </subcellularLocation>
</comment>
<feature type="region of interest" description="Disordered" evidence="6">
    <location>
        <begin position="267"/>
        <end position="300"/>
    </location>
</feature>
<dbReference type="GeneID" id="8291997"/>
<feature type="compositionally biased region" description="Acidic residues" evidence="6">
    <location>
        <begin position="270"/>
        <end position="280"/>
    </location>
</feature>
<dbReference type="EMBL" id="CU928169">
    <property type="protein sequence ID" value="CAR23400.1"/>
    <property type="molecule type" value="Genomic_DNA"/>
</dbReference>
<keyword evidence="3" id="KW-0238">DNA-binding</keyword>
<dbReference type="GO" id="GO:0005634">
    <property type="term" value="C:nucleus"/>
    <property type="evidence" value="ECO:0007669"/>
    <property type="project" value="UniProtKB-SubCell"/>
</dbReference>
<dbReference type="RefSeq" id="XP_002553837.1">
    <property type="nucleotide sequence ID" value="XM_002553791.1"/>
</dbReference>
<feature type="domain" description="Transcription factor tau 138 kDa subunit extended winged helix" evidence="9">
    <location>
        <begin position="555"/>
        <end position="645"/>
    </location>
</feature>
<reference evidence="10 11" key="1">
    <citation type="journal article" date="2009" name="Genome Res.">
        <title>Comparative genomics of protoploid Saccharomycetaceae.</title>
        <authorList>
            <consortium name="The Genolevures Consortium"/>
            <person name="Souciet J.-L."/>
            <person name="Dujon B."/>
            <person name="Gaillardin C."/>
            <person name="Johnston M."/>
            <person name="Baret P.V."/>
            <person name="Cliften P."/>
            <person name="Sherman D.J."/>
            <person name="Weissenbach J."/>
            <person name="Westhof E."/>
            <person name="Wincker P."/>
            <person name="Jubin C."/>
            <person name="Poulain J."/>
            <person name="Barbe V."/>
            <person name="Segurens B."/>
            <person name="Artiguenave F."/>
            <person name="Anthouard V."/>
            <person name="Vacherie B."/>
            <person name="Val M.-E."/>
            <person name="Fulton R.S."/>
            <person name="Minx P."/>
            <person name="Wilson R."/>
            <person name="Durrens P."/>
            <person name="Jean G."/>
            <person name="Marck C."/>
            <person name="Martin T."/>
            <person name="Nikolski M."/>
            <person name="Rolland T."/>
            <person name="Seret M.-L."/>
            <person name="Casaregola S."/>
            <person name="Despons L."/>
            <person name="Fairhead C."/>
            <person name="Fischer G."/>
            <person name="Lafontaine I."/>
            <person name="Leh V."/>
            <person name="Lemaire M."/>
            <person name="de Montigny J."/>
            <person name="Neuveglise C."/>
            <person name="Thierry A."/>
            <person name="Blanc-Lenfle I."/>
            <person name="Bleykasten C."/>
            <person name="Diffels J."/>
            <person name="Fritsch E."/>
            <person name="Frangeul L."/>
            <person name="Goeffon A."/>
            <person name="Jauniaux N."/>
            <person name="Kachouri-Lafond R."/>
            <person name="Payen C."/>
            <person name="Potier S."/>
            <person name="Pribylova L."/>
            <person name="Ozanne C."/>
            <person name="Richard G.-F."/>
            <person name="Sacerdot C."/>
            <person name="Straub M.-L."/>
            <person name="Talla E."/>
        </authorList>
    </citation>
    <scope>NUCLEOTIDE SEQUENCE [LARGE SCALE GENOMIC DNA]</scope>
    <source>
        <strain evidence="11">ATCC 56472 / CBS 6340 / NRRL Y-8284</strain>
    </source>
</reference>